<accession>A0A4R1F8P4</accession>
<name>A0A4R1F8P4_9NOCA</name>
<keyword evidence="2" id="KW-1185">Reference proteome</keyword>
<evidence type="ECO:0000313" key="2">
    <source>
        <dbReference type="Proteomes" id="UP000294856"/>
    </source>
</evidence>
<reference evidence="1 2" key="1">
    <citation type="submission" date="2019-03" db="EMBL/GenBank/DDBJ databases">
        <title>Genomic Encyclopedia of Type Strains, Phase IV (KMG-IV): sequencing the most valuable type-strain genomes for metagenomic binning, comparative biology and taxonomic classification.</title>
        <authorList>
            <person name="Goeker M."/>
        </authorList>
    </citation>
    <scope>NUCLEOTIDE SEQUENCE [LARGE SCALE GENOMIC DNA]</scope>
    <source>
        <strain evidence="1 2">DSM 44684</strain>
    </source>
</reference>
<sequence>MSSVSPIPTSMRPTYTSYGGMVGGMAGRKTSVSFDDETLEILARRANEAGMDRSAFLASLVHRDDMRRRLAVDSATLNAAGYTPDRASALTASLIARSRAS</sequence>
<protein>
    <recommendedName>
        <fullName evidence="3">Ribbon-helix-helix CopG family protein</fullName>
    </recommendedName>
</protein>
<dbReference type="Proteomes" id="UP000294856">
    <property type="component" value="Unassembled WGS sequence"/>
</dbReference>
<proteinExistence type="predicted"/>
<dbReference type="AlphaFoldDB" id="A0A4R1F8P4"/>
<dbReference type="EMBL" id="SMFR01000008">
    <property type="protein sequence ID" value="TCJ89970.1"/>
    <property type="molecule type" value="Genomic_DNA"/>
</dbReference>
<gene>
    <name evidence="1" type="ORF">DFR71_6261</name>
</gene>
<comment type="caution">
    <text evidence="1">The sequence shown here is derived from an EMBL/GenBank/DDBJ whole genome shotgun (WGS) entry which is preliminary data.</text>
</comment>
<evidence type="ECO:0000313" key="1">
    <source>
        <dbReference type="EMBL" id="TCJ89970.1"/>
    </source>
</evidence>
<evidence type="ECO:0008006" key="3">
    <source>
        <dbReference type="Google" id="ProtNLM"/>
    </source>
</evidence>
<organism evidence="1 2">
    <name type="scientific">Nocardia alba</name>
    <dbReference type="NCBI Taxonomy" id="225051"/>
    <lineage>
        <taxon>Bacteria</taxon>
        <taxon>Bacillati</taxon>
        <taxon>Actinomycetota</taxon>
        <taxon>Actinomycetes</taxon>
        <taxon>Mycobacteriales</taxon>
        <taxon>Nocardiaceae</taxon>
        <taxon>Nocardia</taxon>
    </lineage>
</organism>